<evidence type="ECO:0000313" key="4">
    <source>
        <dbReference type="Proteomes" id="UP001138500"/>
    </source>
</evidence>
<evidence type="ECO:0000313" key="3">
    <source>
        <dbReference type="EMBL" id="KAH9844954.1"/>
    </source>
</evidence>
<reference evidence="3 4" key="2">
    <citation type="journal article" date="2021" name="Curr. Genet.">
        <title>Genetic response to nitrogen starvation in the aggressive Eucalyptus foliar pathogen Teratosphaeria destructans.</title>
        <authorList>
            <person name="Havenga M."/>
            <person name="Wingfield B.D."/>
            <person name="Wingfield M.J."/>
            <person name="Dreyer L.L."/>
            <person name="Roets F."/>
            <person name="Aylward J."/>
        </authorList>
    </citation>
    <scope>NUCLEOTIDE SEQUENCE [LARGE SCALE GENOMIC DNA]</scope>
    <source>
        <strain evidence="3">CMW44962</strain>
    </source>
</reference>
<keyword evidence="4" id="KW-1185">Reference proteome</keyword>
<feature type="compositionally biased region" description="Low complexity" evidence="1">
    <location>
        <begin position="362"/>
        <end position="379"/>
    </location>
</feature>
<feature type="region of interest" description="Disordered" evidence="1">
    <location>
        <begin position="341"/>
        <end position="409"/>
    </location>
</feature>
<dbReference type="Pfam" id="PF23305">
    <property type="entry name" value="DUF7082"/>
    <property type="match status" value="1"/>
</dbReference>
<reference evidence="3 4" key="1">
    <citation type="journal article" date="2018" name="IMA Fungus">
        <title>IMA Genome-F 10: Nine draft genome sequences of Claviceps purpurea s.lat., including C. arundinis, C. humidiphila, and C. cf. spartinae, pseudomolecules for the pitch canker pathogen Fusarium circinatum, draft genome of Davidsoniella eucalypti, Grosmannia galeiformis, Quambalaria eucalypti, and Teratosphaeria destructans.</title>
        <authorList>
            <person name="Wingfield B.D."/>
            <person name="Liu M."/>
            <person name="Nguyen H.D."/>
            <person name="Lane F.A."/>
            <person name="Morgan S.W."/>
            <person name="De Vos L."/>
            <person name="Wilken P.M."/>
            <person name="Duong T.A."/>
            <person name="Aylward J."/>
            <person name="Coetzee M.P."/>
            <person name="Dadej K."/>
            <person name="De Beer Z.W."/>
            <person name="Findlay W."/>
            <person name="Havenga M."/>
            <person name="Kolarik M."/>
            <person name="Menzies J.G."/>
            <person name="Naidoo K."/>
            <person name="Pochopski O."/>
            <person name="Shoukouhi P."/>
            <person name="Santana Q.C."/>
            <person name="Seifert K.A."/>
            <person name="Soal N."/>
            <person name="Steenkamp E.T."/>
            <person name="Tatham C.T."/>
            <person name="van der Nest M.A."/>
            <person name="Wingfield M.J."/>
        </authorList>
    </citation>
    <scope>NUCLEOTIDE SEQUENCE [LARGE SCALE GENOMIC DNA]</scope>
    <source>
        <strain evidence="3">CMW44962</strain>
    </source>
</reference>
<sequence length="702" mass="77020">MRQHERRDSKSFLIVDEDCGIPTSIVDSYHSHGDNGPLAQSDPRGYLLSMSEYEKPQAYDVYGGKFKLQIAHVPSCLTTSAVIRADYGIAHLYVGSQASVPSGLPQSTALPMVPSAQQYGGTHDSAYYGQQYAQQSVYSSTVPRQKPEIISWTPERGHEGTKVTLYFKSIYDLDAPQIKACLMFGSAKIESTLSRTAQVGNMYTYELSAPAPSLRSTNSPDEYAPLHLIFDDSPVAWESASLELGDFHYVDATACYPQDSPQEPKKRKLSPQASPRRSPPKKPSLHHLSYSSTPIPSATPASPFRRPSLPDVYTQHRRIGSNPQEYQPAYSAPLPSAQQYYGQTTPSLQGLHSPSWYNQGNTATRSPSAAAMSAASRTPNLLPSPAGPNPPLVRTSTLQNSPSTPGSTVTPSFNPYAIYPSNSKAVLSIQGDLNSMVNDWTSAEWETRRRLVQFRRSQTGSVITATFEPVTLETRVPNSICVSCIWWEEKQECYVTSVDTISLLESLVAVRFTVEEKNRIRRNLEGFRPATVSKAKPDSEEFFKLIMGFPNPKPRNIEKDVKVFPWRILATALKKIIGKYASVGIGPSGGPPDLRLGVPVSDAGHSTSWHQPQAAYSSDLSAARQNSASWEYNSYLGGSPATGLPSSAHAYAYQQPHMSQSPRYPSLTSSQAGMLPTMEAGRFVPLQDYEAQHGQPTSTAQH</sequence>
<evidence type="ECO:0000259" key="2">
    <source>
        <dbReference type="Pfam" id="PF23305"/>
    </source>
</evidence>
<accession>A0A9W7W6D4</accession>
<dbReference type="PANTHER" id="PTHR39463:SF1">
    <property type="entry name" value="MEDUSA"/>
    <property type="match status" value="1"/>
</dbReference>
<dbReference type="InterPro" id="IPR055509">
    <property type="entry name" value="DUF7082"/>
</dbReference>
<dbReference type="Proteomes" id="UP001138500">
    <property type="component" value="Unassembled WGS sequence"/>
</dbReference>
<gene>
    <name evidence="3" type="ORF">Tdes44962_MAKER07002</name>
</gene>
<feature type="compositionally biased region" description="Low complexity" evidence="1">
    <location>
        <begin position="291"/>
        <end position="303"/>
    </location>
</feature>
<dbReference type="AlphaFoldDB" id="A0A9W7W6D4"/>
<name>A0A9W7W6D4_9PEZI</name>
<organism evidence="3 4">
    <name type="scientific">Teratosphaeria destructans</name>
    <dbReference type="NCBI Taxonomy" id="418781"/>
    <lineage>
        <taxon>Eukaryota</taxon>
        <taxon>Fungi</taxon>
        <taxon>Dikarya</taxon>
        <taxon>Ascomycota</taxon>
        <taxon>Pezizomycotina</taxon>
        <taxon>Dothideomycetes</taxon>
        <taxon>Dothideomycetidae</taxon>
        <taxon>Mycosphaerellales</taxon>
        <taxon>Teratosphaeriaceae</taxon>
        <taxon>Teratosphaeria</taxon>
    </lineage>
</organism>
<dbReference type="PANTHER" id="PTHR39463">
    <property type="entry name" value="MEDUSA"/>
    <property type="match status" value="1"/>
</dbReference>
<dbReference type="OrthoDB" id="1751210at2759"/>
<dbReference type="GO" id="GO:0005634">
    <property type="term" value="C:nucleus"/>
    <property type="evidence" value="ECO:0007669"/>
    <property type="project" value="TreeGrafter"/>
</dbReference>
<evidence type="ECO:0000256" key="1">
    <source>
        <dbReference type="SAM" id="MobiDB-lite"/>
    </source>
</evidence>
<feature type="compositionally biased region" description="Polar residues" evidence="1">
    <location>
        <begin position="341"/>
        <end position="361"/>
    </location>
</feature>
<dbReference type="EMBL" id="RIBY02000191">
    <property type="protein sequence ID" value="KAH9844954.1"/>
    <property type="molecule type" value="Genomic_DNA"/>
</dbReference>
<feature type="region of interest" description="Disordered" evidence="1">
    <location>
        <begin position="255"/>
        <end position="309"/>
    </location>
</feature>
<feature type="domain" description="DUF7082" evidence="2">
    <location>
        <begin position="424"/>
        <end position="577"/>
    </location>
</feature>
<proteinExistence type="predicted"/>
<comment type="caution">
    <text evidence="3">The sequence shown here is derived from an EMBL/GenBank/DDBJ whole genome shotgun (WGS) entry which is preliminary data.</text>
</comment>
<protein>
    <submittedName>
        <fullName evidence="3">Regulator medusa</fullName>
    </submittedName>
</protein>